<evidence type="ECO:0000313" key="3">
    <source>
        <dbReference type="EMBL" id="CUR35644.1"/>
    </source>
</evidence>
<dbReference type="PANTHER" id="PTHR46797">
    <property type="entry name" value="HTH-TYPE TRANSCRIPTIONAL REGULATOR"/>
    <property type="match status" value="1"/>
</dbReference>
<keyword evidence="1" id="KW-0238">DNA-binding</keyword>
<name>A0A1J1LUV8_9CYAN</name>
<dbReference type="RefSeq" id="WP_072722590.1">
    <property type="nucleotide sequence ID" value="NZ_LN889815.1"/>
</dbReference>
<evidence type="ECO:0000256" key="1">
    <source>
        <dbReference type="ARBA" id="ARBA00023125"/>
    </source>
</evidence>
<dbReference type="EMBL" id="CZDF01000174">
    <property type="protein sequence ID" value="CUR35644.1"/>
    <property type="molecule type" value="Genomic_DNA"/>
</dbReference>
<dbReference type="PANTHER" id="PTHR46797:SF1">
    <property type="entry name" value="METHYLPHOSPHONATE SYNTHASE"/>
    <property type="match status" value="1"/>
</dbReference>
<keyword evidence="4" id="KW-1185">Reference proteome</keyword>
<dbReference type="CDD" id="cd00093">
    <property type="entry name" value="HTH_XRE"/>
    <property type="match status" value="1"/>
</dbReference>
<proteinExistence type="predicted"/>
<dbReference type="InterPro" id="IPR049341">
    <property type="entry name" value="TRADD-like_N"/>
</dbReference>
<dbReference type="SMART" id="SM00530">
    <property type="entry name" value="HTH_XRE"/>
    <property type="match status" value="1"/>
</dbReference>
<reference evidence="4" key="1">
    <citation type="submission" date="2015-10" db="EMBL/GenBank/DDBJ databases">
        <authorList>
            <person name="Regsiter A."/>
            <person name="william w."/>
        </authorList>
    </citation>
    <scope>NUCLEOTIDE SEQUENCE [LARGE SCALE GENOMIC DNA]</scope>
</reference>
<organism evidence="3 4">
    <name type="scientific">Planktothrix tepida PCC 9214</name>
    <dbReference type="NCBI Taxonomy" id="671072"/>
    <lineage>
        <taxon>Bacteria</taxon>
        <taxon>Bacillati</taxon>
        <taxon>Cyanobacteriota</taxon>
        <taxon>Cyanophyceae</taxon>
        <taxon>Oscillatoriophycideae</taxon>
        <taxon>Oscillatoriales</taxon>
        <taxon>Microcoleaceae</taxon>
        <taxon>Planktothrix</taxon>
    </lineage>
</organism>
<dbReference type="Pfam" id="PF20694">
    <property type="entry name" value="TRADD-like_N"/>
    <property type="match status" value="1"/>
</dbReference>
<dbReference type="OrthoDB" id="510413at2"/>
<dbReference type="InterPro" id="IPR050807">
    <property type="entry name" value="TransReg_Diox_bact_type"/>
</dbReference>
<dbReference type="AlphaFoldDB" id="A0A1J1LUV8"/>
<dbReference type="PROSITE" id="PS50943">
    <property type="entry name" value="HTH_CROC1"/>
    <property type="match status" value="1"/>
</dbReference>
<dbReference type="Pfam" id="PF01381">
    <property type="entry name" value="HTH_3"/>
    <property type="match status" value="1"/>
</dbReference>
<dbReference type="InterPro" id="IPR010982">
    <property type="entry name" value="Lambda_DNA-bd_dom_sf"/>
</dbReference>
<dbReference type="GO" id="GO:0005829">
    <property type="term" value="C:cytosol"/>
    <property type="evidence" value="ECO:0007669"/>
    <property type="project" value="TreeGrafter"/>
</dbReference>
<feature type="domain" description="HTH cro/C1-type" evidence="2">
    <location>
        <begin position="17"/>
        <end position="70"/>
    </location>
</feature>
<dbReference type="InterPro" id="IPR001387">
    <property type="entry name" value="Cro/C1-type_HTH"/>
</dbReference>
<evidence type="ECO:0000259" key="2">
    <source>
        <dbReference type="PROSITE" id="PS50943"/>
    </source>
</evidence>
<dbReference type="Gene3D" id="1.10.260.40">
    <property type="entry name" value="lambda repressor-like DNA-binding domains"/>
    <property type="match status" value="1"/>
</dbReference>
<protein>
    <submittedName>
        <fullName evidence="3">Helix-turn-helix (Modular protein)</fullName>
    </submittedName>
</protein>
<evidence type="ECO:0000313" key="4">
    <source>
        <dbReference type="Proteomes" id="UP000184315"/>
    </source>
</evidence>
<accession>A0A1J1LUV8</accession>
<dbReference type="GO" id="GO:0003700">
    <property type="term" value="F:DNA-binding transcription factor activity"/>
    <property type="evidence" value="ECO:0007669"/>
    <property type="project" value="TreeGrafter"/>
</dbReference>
<dbReference type="GO" id="GO:0003677">
    <property type="term" value="F:DNA binding"/>
    <property type="evidence" value="ECO:0007669"/>
    <property type="project" value="UniProtKB-KW"/>
</dbReference>
<sequence>MKTQIKIKDMIKAKYEELRSEKKLTLCSLAKKAGMEKGQLSRIVNGETRNPGVDILSKIAKGFGITLDELNQKIYANLEEVVDLSVYVNDDNSCDLNGKVVQNEEYEITALIRNIDGQVTVEYQFRLGGNLNELTPEKIEEFQSRVFQLAQSNNHKYVYTTEGSIIIGFEGDLEGFKRIEALFKSGEMKELAGFPVLDVKLIAIDSYEEIVASASNNDPITALTTFLDSDDPVAVRVRERLENSPISEIVEQFNTAYQNNPATTLPYELADILAGSTPTAQNKNFRSANGGSEYSQLLSLARELAKKLAEIWGNAE</sequence>
<dbReference type="STRING" id="671072.PL9214670270"/>
<dbReference type="Proteomes" id="UP000184315">
    <property type="component" value="Unassembled WGS sequence"/>
</dbReference>
<gene>
    <name evidence="3" type="ORF">PL9214670270</name>
</gene>
<dbReference type="SUPFAM" id="SSF47413">
    <property type="entry name" value="lambda repressor-like DNA-binding domains"/>
    <property type="match status" value="1"/>
</dbReference>